<keyword evidence="3" id="KW-0597">Phosphoprotein</keyword>
<reference evidence="10" key="1">
    <citation type="journal article" date="2021" name="Nat. Microbiol.">
        <title>Cocultivation of an ultrasmall environmental parasitic bacterium with lytic ability against bacteria associated with wastewater foams.</title>
        <authorList>
            <person name="Batinovic S."/>
            <person name="Rose J.J.A."/>
            <person name="Ratcliffe J."/>
            <person name="Seviour R.J."/>
            <person name="Petrovski S."/>
        </authorList>
    </citation>
    <scope>NUCLEOTIDE SEQUENCE</scope>
    <source>
        <strain evidence="10">CON9</strain>
    </source>
</reference>
<evidence type="ECO:0000256" key="1">
    <source>
        <dbReference type="ARBA" id="ARBA00000085"/>
    </source>
</evidence>
<comment type="catalytic activity">
    <reaction evidence="1">
        <text>ATP + protein L-histidine = ADP + protein N-phospho-L-histidine.</text>
        <dbReference type="EC" id="2.7.13.3"/>
    </reaction>
</comment>
<evidence type="ECO:0000256" key="4">
    <source>
        <dbReference type="ARBA" id="ARBA00022679"/>
    </source>
</evidence>
<dbReference type="EC" id="2.7.13.3" evidence="2"/>
<gene>
    <name evidence="10" type="ORF">GII31_15695</name>
</gene>
<keyword evidence="8" id="KW-0902">Two-component regulatory system</keyword>
<evidence type="ECO:0000256" key="8">
    <source>
        <dbReference type="ARBA" id="ARBA00023012"/>
    </source>
</evidence>
<dbReference type="Gene3D" id="3.30.565.10">
    <property type="entry name" value="Histidine kinase-like ATPase, C-terminal domain"/>
    <property type="match status" value="1"/>
</dbReference>
<dbReference type="GO" id="GO:0016301">
    <property type="term" value="F:kinase activity"/>
    <property type="evidence" value="ECO:0007669"/>
    <property type="project" value="UniProtKB-KW"/>
</dbReference>
<evidence type="ECO:0000256" key="5">
    <source>
        <dbReference type="ARBA" id="ARBA00022741"/>
    </source>
</evidence>
<protein>
    <recommendedName>
        <fullName evidence="2">histidine kinase</fullName>
        <ecNumber evidence="2">2.7.13.3</ecNumber>
    </recommendedName>
</protein>
<dbReference type="InterPro" id="IPR011712">
    <property type="entry name" value="Sig_transdc_His_kin_sub3_dim/P"/>
</dbReference>
<dbReference type="Proteomes" id="UP001059836">
    <property type="component" value="Chromosome"/>
</dbReference>
<dbReference type="SUPFAM" id="SSF55874">
    <property type="entry name" value="ATPase domain of HSP90 chaperone/DNA topoisomerase II/histidine kinase"/>
    <property type="match status" value="1"/>
</dbReference>
<dbReference type="InterPro" id="IPR036890">
    <property type="entry name" value="HATPase_C_sf"/>
</dbReference>
<feature type="domain" description="Signal transduction histidine kinase subgroup 3 dimerisation and phosphoacceptor" evidence="9">
    <location>
        <begin position="184"/>
        <end position="249"/>
    </location>
</feature>
<keyword evidence="5" id="KW-0547">Nucleotide-binding</keyword>
<evidence type="ECO:0000256" key="3">
    <source>
        <dbReference type="ARBA" id="ARBA00022553"/>
    </source>
</evidence>
<proteinExistence type="predicted"/>
<keyword evidence="7" id="KW-0067">ATP-binding</keyword>
<name>A0ABX6IJP6_9ACTN</name>
<sequence length="387" mass="42080">MRPEDYQPVLTARSHAWRLALMLLVSAIGFADQGRAAYLWEHVRWQFVADLALGAASFVAVGWRRSHPVAVNTVINVASTVSATCAGPACLALVSLSTRRRWVEIIPQALLGLMMTVVAQQFFGTPRPESQAVQYGAATMVTAALVAWGMYIGSRRELLAELRARTVLAEAERDAEVARARTLERTRIAREMHDIVAHRISAISMHAGALAFRTDLPPGAMRETAQTIRDTANLALHELREVLGVLRDDPGDAHPEQPQSGAFDIDELIADGVRDGTRVTYTRSMELAELPEPLLRTLYRCLQEALTNARKHAPGVLVSVRLKDSGSGGVDLLVDNPLPLTAPAGVPASGLGLVGLAERVALAGGRYSATLTDDRRFVLHVWLPWTS</sequence>
<keyword evidence="6 10" id="KW-0418">Kinase</keyword>
<dbReference type="Pfam" id="PF07730">
    <property type="entry name" value="HisKA_3"/>
    <property type="match status" value="1"/>
</dbReference>
<keyword evidence="4" id="KW-0808">Transferase</keyword>
<evidence type="ECO:0000259" key="9">
    <source>
        <dbReference type="Pfam" id="PF07730"/>
    </source>
</evidence>
<evidence type="ECO:0000256" key="7">
    <source>
        <dbReference type="ARBA" id="ARBA00022840"/>
    </source>
</evidence>
<dbReference type="PANTHER" id="PTHR24421:SF10">
    <property type="entry name" value="NITRATE_NITRITE SENSOR PROTEIN NARQ"/>
    <property type="match status" value="1"/>
</dbReference>
<evidence type="ECO:0000313" key="10">
    <source>
        <dbReference type="EMBL" id="QHN36099.1"/>
    </source>
</evidence>
<dbReference type="InterPro" id="IPR050482">
    <property type="entry name" value="Sensor_HK_TwoCompSys"/>
</dbReference>
<dbReference type="CDD" id="cd16917">
    <property type="entry name" value="HATPase_UhpB-NarQ-NarX-like"/>
    <property type="match status" value="1"/>
</dbReference>
<accession>A0ABX6IJP6</accession>
<dbReference type="PANTHER" id="PTHR24421">
    <property type="entry name" value="NITRATE/NITRITE SENSOR PROTEIN NARX-RELATED"/>
    <property type="match status" value="1"/>
</dbReference>
<keyword evidence="11" id="KW-1185">Reference proteome</keyword>
<organism evidence="10 11">
    <name type="scientific">Gordonia pseudamarae</name>
    <dbReference type="NCBI Taxonomy" id="2831662"/>
    <lineage>
        <taxon>Bacteria</taxon>
        <taxon>Bacillati</taxon>
        <taxon>Actinomycetota</taxon>
        <taxon>Actinomycetes</taxon>
        <taxon>Mycobacteriales</taxon>
        <taxon>Gordoniaceae</taxon>
        <taxon>Gordonia</taxon>
    </lineage>
</organism>
<dbReference type="RefSeq" id="WP_213244360.1">
    <property type="nucleotide sequence ID" value="NZ_CP045806.1"/>
</dbReference>
<evidence type="ECO:0000256" key="6">
    <source>
        <dbReference type="ARBA" id="ARBA00022777"/>
    </source>
</evidence>
<evidence type="ECO:0000256" key="2">
    <source>
        <dbReference type="ARBA" id="ARBA00012438"/>
    </source>
</evidence>
<dbReference type="EMBL" id="CP045809">
    <property type="protein sequence ID" value="QHN36099.1"/>
    <property type="molecule type" value="Genomic_DNA"/>
</dbReference>
<dbReference type="Gene3D" id="1.20.5.1930">
    <property type="match status" value="1"/>
</dbReference>
<evidence type="ECO:0000313" key="11">
    <source>
        <dbReference type="Proteomes" id="UP001059836"/>
    </source>
</evidence>